<evidence type="ECO:0000313" key="2">
    <source>
        <dbReference type="Proteomes" id="UP001319827"/>
    </source>
</evidence>
<name>A0ABM8HQ86_9BACT</name>
<evidence type="ECO:0008006" key="3">
    <source>
        <dbReference type="Google" id="ProtNLM"/>
    </source>
</evidence>
<reference evidence="1 2" key="1">
    <citation type="journal article" date="2016" name="C (Basel)">
        <title>Selective Growth of and Electricity Production by Marine Exoelectrogenic Bacteria in Self-Aggregated Hydrogel of Microbially Reduced Graphene Oxide.</title>
        <authorList>
            <person name="Yoshida N."/>
            <person name="Goto Y."/>
            <person name="Miyata Y."/>
        </authorList>
    </citation>
    <scope>NUCLEOTIDE SEQUENCE [LARGE SCALE GENOMIC DNA]</scope>
    <source>
        <strain evidence="1 2">NIT-T3</strain>
    </source>
</reference>
<evidence type="ECO:0000313" key="1">
    <source>
        <dbReference type="EMBL" id="BCR03902.1"/>
    </source>
</evidence>
<dbReference type="Proteomes" id="UP001319827">
    <property type="component" value="Chromosome"/>
</dbReference>
<accession>A0ABM8HQ86</accession>
<sequence>MERINGLSFTVLYDLDAEEVARKIGAFYEHRRHIIQPFAFILQWGKIVNATYSNGPVGRLSPSDALALIRHLRNRPATD</sequence>
<protein>
    <recommendedName>
        <fullName evidence="3">Alkyl hydroperoxide reductase subunit C/ Thiol specific antioxidant domain-containing protein</fullName>
    </recommendedName>
</protein>
<proteinExistence type="predicted"/>
<reference evidence="1 2" key="2">
    <citation type="journal article" date="2021" name="Int. J. Syst. Evol. Microbiol.">
        <title>Isolation and Polyphasic Characterization of Desulfuromonas versatilis sp. Nov., an Electrogenic Bacteria Capable of Versatile Metabolism Isolated from a Graphene Oxide-Reducing Enrichment Culture.</title>
        <authorList>
            <person name="Xie L."/>
            <person name="Yoshida N."/>
            <person name="Ishii S."/>
            <person name="Meng L."/>
        </authorList>
    </citation>
    <scope>NUCLEOTIDE SEQUENCE [LARGE SCALE GENOMIC DNA]</scope>
    <source>
        <strain evidence="1 2">NIT-T3</strain>
    </source>
</reference>
<dbReference type="EMBL" id="AP024355">
    <property type="protein sequence ID" value="BCR03902.1"/>
    <property type="molecule type" value="Genomic_DNA"/>
</dbReference>
<keyword evidence="2" id="KW-1185">Reference proteome</keyword>
<dbReference type="SUPFAM" id="SSF52833">
    <property type="entry name" value="Thioredoxin-like"/>
    <property type="match status" value="1"/>
</dbReference>
<dbReference type="InterPro" id="IPR036249">
    <property type="entry name" value="Thioredoxin-like_sf"/>
</dbReference>
<organism evidence="1 2">
    <name type="scientific">Desulfuromonas versatilis</name>
    <dbReference type="NCBI Taxonomy" id="2802975"/>
    <lineage>
        <taxon>Bacteria</taxon>
        <taxon>Pseudomonadati</taxon>
        <taxon>Thermodesulfobacteriota</taxon>
        <taxon>Desulfuromonadia</taxon>
        <taxon>Desulfuromonadales</taxon>
        <taxon>Desulfuromonadaceae</taxon>
        <taxon>Desulfuromonas</taxon>
    </lineage>
</organism>
<gene>
    <name evidence="1" type="ORF">DESUT3_09710</name>
</gene>